<dbReference type="EMBL" id="BPVZ01000015">
    <property type="protein sequence ID" value="GKV00296.1"/>
    <property type="molecule type" value="Genomic_DNA"/>
</dbReference>
<dbReference type="InterPro" id="IPR039191">
    <property type="entry name" value="Nopp140-like"/>
</dbReference>
<dbReference type="InterPro" id="IPR007718">
    <property type="entry name" value="Srp40_C"/>
</dbReference>
<feature type="compositionally biased region" description="Polar residues" evidence="1">
    <location>
        <begin position="130"/>
        <end position="140"/>
    </location>
</feature>
<dbReference type="GO" id="GO:0005730">
    <property type="term" value="C:nucleolus"/>
    <property type="evidence" value="ECO:0007669"/>
    <property type="project" value="InterPro"/>
</dbReference>
<gene>
    <name evidence="3" type="ORF">SLEP1_g13010</name>
</gene>
<feature type="compositionally biased region" description="Basic and acidic residues" evidence="1">
    <location>
        <begin position="244"/>
        <end position="266"/>
    </location>
</feature>
<evidence type="ECO:0000259" key="2">
    <source>
        <dbReference type="Pfam" id="PF05022"/>
    </source>
</evidence>
<dbReference type="AlphaFoldDB" id="A0AAV5IKF0"/>
<protein>
    <recommendedName>
        <fullName evidence="2">Srp40 C-terminal domain-containing protein</fullName>
    </recommendedName>
</protein>
<evidence type="ECO:0000256" key="1">
    <source>
        <dbReference type="SAM" id="MobiDB-lite"/>
    </source>
</evidence>
<comment type="caution">
    <text evidence="3">The sequence shown here is derived from an EMBL/GenBank/DDBJ whole genome shotgun (WGS) entry which is preliminary data.</text>
</comment>
<organism evidence="3 4">
    <name type="scientific">Rubroshorea leprosula</name>
    <dbReference type="NCBI Taxonomy" id="152421"/>
    <lineage>
        <taxon>Eukaryota</taxon>
        <taxon>Viridiplantae</taxon>
        <taxon>Streptophyta</taxon>
        <taxon>Embryophyta</taxon>
        <taxon>Tracheophyta</taxon>
        <taxon>Spermatophyta</taxon>
        <taxon>Magnoliopsida</taxon>
        <taxon>eudicotyledons</taxon>
        <taxon>Gunneridae</taxon>
        <taxon>Pentapetalae</taxon>
        <taxon>rosids</taxon>
        <taxon>malvids</taxon>
        <taxon>Malvales</taxon>
        <taxon>Dipterocarpaceae</taxon>
        <taxon>Rubroshorea</taxon>
    </lineage>
</organism>
<evidence type="ECO:0000313" key="4">
    <source>
        <dbReference type="Proteomes" id="UP001054252"/>
    </source>
</evidence>
<feature type="domain" description="Srp40 C-terminal" evidence="2">
    <location>
        <begin position="345"/>
        <end position="418"/>
    </location>
</feature>
<sequence length="424" mass="47592">MPHSQNPPNPSLLAFKPRQVLLSSHSAMDKTQKQTLKPHQRTLLLQSIALFLQQNAFSKTLKKFRAEAQIQEDGLKGSTPNLEELFHKYSEICDHAVTNSNGEKVEEVQVDGDSKKKKKRSKESDGHLTVTKSDAANKSATDVGGGSQLEASKKKHKNKTKKGEVVENLEHHPSESLPEETEKNSKQVVSSECNEVTDAETENRTKDKKTKKNKTDEQHDSENKPDSAIPLEDKDAKSKKRKKEKDDSAHDYKTSNEDVPHKESKGSKKRKQTDSEVNDSLLVDGKAVVESKRRKKEGLEDAEETKQPVTADKRADEESEENGKDSAMKKNVNGQSNGSAQPKKPFQRVNVDEVVFIDKRLEDNSYWAKDGADTGYGAKAEEVLGQVRGRDFRHEKTKKKRGSYRGGQIDLQSHSVKFNYSDDE</sequence>
<feature type="compositionally biased region" description="Basic and acidic residues" evidence="1">
    <location>
        <begin position="213"/>
        <end position="236"/>
    </location>
</feature>
<feature type="compositionally biased region" description="Basic and acidic residues" evidence="1">
    <location>
        <begin position="161"/>
        <end position="185"/>
    </location>
</feature>
<accession>A0AAV5IKF0</accession>
<feature type="compositionally biased region" description="Basic and acidic residues" evidence="1">
    <location>
        <begin position="311"/>
        <end position="328"/>
    </location>
</feature>
<dbReference type="InterPro" id="IPR006594">
    <property type="entry name" value="LisH"/>
</dbReference>
<dbReference type="PANTHER" id="PTHR23216">
    <property type="entry name" value="NUCLEOLAR AND COILED-BODY PHOSPHOPROTEIN 1"/>
    <property type="match status" value="1"/>
</dbReference>
<dbReference type="Pfam" id="PF05022">
    <property type="entry name" value="SRP40_C"/>
    <property type="match status" value="1"/>
</dbReference>
<proteinExistence type="predicted"/>
<evidence type="ECO:0000313" key="3">
    <source>
        <dbReference type="EMBL" id="GKV00296.1"/>
    </source>
</evidence>
<feature type="region of interest" description="Disordered" evidence="1">
    <location>
        <begin position="103"/>
        <end position="346"/>
    </location>
</feature>
<keyword evidence="4" id="KW-1185">Reference proteome</keyword>
<dbReference type="PROSITE" id="PS50896">
    <property type="entry name" value="LISH"/>
    <property type="match status" value="1"/>
</dbReference>
<reference evidence="3 4" key="1">
    <citation type="journal article" date="2021" name="Commun. Biol.">
        <title>The genome of Shorea leprosula (Dipterocarpaceae) highlights the ecological relevance of drought in aseasonal tropical rainforests.</title>
        <authorList>
            <person name="Ng K.K.S."/>
            <person name="Kobayashi M.J."/>
            <person name="Fawcett J.A."/>
            <person name="Hatakeyama M."/>
            <person name="Paape T."/>
            <person name="Ng C.H."/>
            <person name="Ang C.C."/>
            <person name="Tnah L.H."/>
            <person name="Lee C.T."/>
            <person name="Nishiyama T."/>
            <person name="Sese J."/>
            <person name="O'Brien M.J."/>
            <person name="Copetti D."/>
            <person name="Mohd Noor M.I."/>
            <person name="Ong R.C."/>
            <person name="Putra M."/>
            <person name="Sireger I.Z."/>
            <person name="Indrioko S."/>
            <person name="Kosugi Y."/>
            <person name="Izuno A."/>
            <person name="Isagi Y."/>
            <person name="Lee S.L."/>
            <person name="Shimizu K.K."/>
        </authorList>
    </citation>
    <scope>NUCLEOTIDE SEQUENCE [LARGE SCALE GENOMIC DNA]</scope>
    <source>
        <strain evidence="3">214</strain>
    </source>
</reference>
<dbReference type="PANTHER" id="PTHR23216:SF1">
    <property type="entry name" value="NUCLEOLAR AND COILED-BODY PHOSPHOPROTEIN 1"/>
    <property type="match status" value="1"/>
</dbReference>
<name>A0AAV5IKF0_9ROSI</name>
<dbReference type="Proteomes" id="UP001054252">
    <property type="component" value="Unassembled WGS sequence"/>
</dbReference>